<evidence type="ECO:0000313" key="3">
    <source>
        <dbReference type="Proteomes" id="UP000232638"/>
    </source>
</evidence>
<name>A0A2K8UHH8_9GAMM</name>
<proteinExistence type="predicted"/>
<dbReference type="Pfam" id="PF19559">
    <property type="entry name" value="DUF6081"/>
    <property type="match status" value="1"/>
</dbReference>
<keyword evidence="3" id="KW-1185">Reference proteome</keyword>
<feature type="chain" id="PRO_5014817226" description="PEP-CTERM sorting domain-containing protein" evidence="1">
    <location>
        <begin position="27"/>
        <end position="334"/>
    </location>
</feature>
<evidence type="ECO:0000256" key="1">
    <source>
        <dbReference type="SAM" id="SignalP"/>
    </source>
</evidence>
<dbReference type="KEGG" id="tsy:THSYN_29105"/>
<gene>
    <name evidence="2" type="ORF">THSYN_29105</name>
</gene>
<reference evidence="2 3" key="1">
    <citation type="submission" date="2017-03" db="EMBL/GenBank/DDBJ databases">
        <title>Complete genome sequence of Candidatus 'Thiodictyon syntrophicum' sp. nov. strain Cad16T, a photolithoautotroph purple sulfur bacterium isolated from an alpine meromictic lake.</title>
        <authorList>
            <person name="Luedin S.M."/>
            <person name="Pothier J.F."/>
            <person name="Danza F."/>
            <person name="Storelli N."/>
            <person name="Wittwer M."/>
            <person name="Tonolla M."/>
        </authorList>
    </citation>
    <scope>NUCLEOTIDE SEQUENCE [LARGE SCALE GENOMIC DNA]</scope>
    <source>
        <strain evidence="2 3">Cad16T</strain>
        <plasmid evidence="3">Plasmid pts417</plasmid>
    </source>
</reference>
<evidence type="ECO:0008006" key="4">
    <source>
        <dbReference type="Google" id="ProtNLM"/>
    </source>
</evidence>
<feature type="signal peptide" evidence="1">
    <location>
        <begin position="1"/>
        <end position="26"/>
    </location>
</feature>
<organism evidence="2 3">
    <name type="scientific">Candidatus Thiodictyon syntrophicum</name>
    <dbReference type="NCBI Taxonomy" id="1166950"/>
    <lineage>
        <taxon>Bacteria</taxon>
        <taxon>Pseudomonadati</taxon>
        <taxon>Pseudomonadota</taxon>
        <taxon>Gammaproteobacteria</taxon>
        <taxon>Chromatiales</taxon>
        <taxon>Chromatiaceae</taxon>
        <taxon>Thiodictyon</taxon>
    </lineage>
</organism>
<keyword evidence="2" id="KW-0614">Plasmid</keyword>
<dbReference type="OrthoDB" id="8896188at2"/>
<dbReference type="EMBL" id="CP020371">
    <property type="protein sequence ID" value="AUB85005.1"/>
    <property type="molecule type" value="Genomic_DNA"/>
</dbReference>
<sequence>MNIADRGCLVALTAAALLVVAGSTMAGTAPPGTQVVKYDAQGESEYQQMWANIYGPLELNAGGTRSVTKFGTTVSAAPFHVGADYSVFDHLKYLGISTQSFEVPETGSLEFSANITAQTPGTQDGRIIVGCYGPPGSYLNVGDPCDKPFEQTLLPGQQAGVVLNMINFETGQLFDWFIAGDTAFALIERLPTVVTASPGTPLDLAYTQIIKTAKIKPGKTAKVAIRYTRGPHESYVEYFLNGQVFTRVDNVGIPLDKQGMSYTGYAPSTGDGEPLKDRLNSFVIGHGLFSLLDAFPYQHPAAPELSVSIPLSERLFGQGAIGTWDSFRVTRKTK</sequence>
<dbReference type="AlphaFoldDB" id="A0A2K8UHH8"/>
<geneLocation type="plasmid" evidence="3">
    <name>pts417</name>
</geneLocation>
<evidence type="ECO:0000313" key="2">
    <source>
        <dbReference type="EMBL" id="AUB85005.1"/>
    </source>
</evidence>
<keyword evidence="1" id="KW-0732">Signal</keyword>
<dbReference type="Proteomes" id="UP000232638">
    <property type="component" value="Plasmid pTs417"/>
</dbReference>
<accession>A0A2K8UHH8</accession>
<protein>
    <recommendedName>
        <fullName evidence="4">PEP-CTERM sorting domain-containing protein</fullName>
    </recommendedName>
</protein>
<dbReference type="InterPro" id="IPR045727">
    <property type="entry name" value="DUF6081"/>
</dbReference>
<dbReference type="RefSeq" id="WP_100922660.1">
    <property type="nucleotide sequence ID" value="NZ_CP020371.1"/>
</dbReference>